<comment type="caution">
    <text evidence="3">The sequence shown here is derived from an EMBL/GenBank/DDBJ whole genome shotgun (WGS) entry which is preliminary data.</text>
</comment>
<dbReference type="InterPro" id="IPR001007">
    <property type="entry name" value="VWF_dom"/>
</dbReference>
<keyword evidence="1" id="KW-0472">Membrane</keyword>
<evidence type="ECO:0000256" key="1">
    <source>
        <dbReference type="SAM" id="Phobius"/>
    </source>
</evidence>
<evidence type="ECO:0000259" key="2">
    <source>
        <dbReference type="PROSITE" id="PS50184"/>
    </source>
</evidence>
<dbReference type="EMBL" id="JAWDGP010000750">
    <property type="protein sequence ID" value="KAK3797711.1"/>
    <property type="molecule type" value="Genomic_DNA"/>
</dbReference>
<gene>
    <name evidence="3" type="ORF">RRG08_054728</name>
</gene>
<evidence type="ECO:0000313" key="3">
    <source>
        <dbReference type="EMBL" id="KAK3797711.1"/>
    </source>
</evidence>
<dbReference type="SUPFAM" id="SSF57603">
    <property type="entry name" value="FnI-like domain"/>
    <property type="match status" value="1"/>
</dbReference>
<evidence type="ECO:0000313" key="4">
    <source>
        <dbReference type="Proteomes" id="UP001283361"/>
    </source>
</evidence>
<organism evidence="3 4">
    <name type="scientific">Elysia crispata</name>
    <name type="common">lettuce slug</name>
    <dbReference type="NCBI Taxonomy" id="231223"/>
    <lineage>
        <taxon>Eukaryota</taxon>
        <taxon>Metazoa</taxon>
        <taxon>Spiralia</taxon>
        <taxon>Lophotrochozoa</taxon>
        <taxon>Mollusca</taxon>
        <taxon>Gastropoda</taxon>
        <taxon>Heterobranchia</taxon>
        <taxon>Euthyneura</taxon>
        <taxon>Panpulmonata</taxon>
        <taxon>Sacoglossa</taxon>
        <taxon>Placobranchoidea</taxon>
        <taxon>Plakobranchidae</taxon>
        <taxon>Elysia</taxon>
    </lineage>
</organism>
<accession>A0AAE1B2I5</accession>
<protein>
    <recommendedName>
        <fullName evidence="2">VWFC domain-containing protein</fullName>
    </recommendedName>
</protein>
<keyword evidence="1" id="KW-0812">Transmembrane</keyword>
<feature type="transmembrane region" description="Helical" evidence="1">
    <location>
        <begin position="6"/>
        <end position="23"/>
    </location>
</feature>
<dbReference type="AlphaFoldDB" id="A0AAE1B2I5"/>
<dbReference type="Pfam" id="PF23334">
    <property type="entry name" value="VWC2L_2nd"/>
    <property type="match status" value="1"/>
</dbReference>
<keyword evidence="1" id="KW-1133">Transmembrane helix</keyword>
<keyword evidence="4" id="KW-1185">Reference proteome</keyword>
<dbReference type="Gene3D" id="6.20.200.20">
    <property type="match status" value="1"/>
</dbReference>
<feature type="domain" description="VWFC" evidence="2">
    <location>
        <begin position="28"/>
        <end position="90"/>
    </location>
</feature>
<dbReference type="SMART" id="SM00214">
    <property type="entry name" value="VWC"/>
    <property type="match status" value="1"/>
</dbReference>
<proteinExistence type="predicted"/>
<dbReference type="PROSITE" id="PS50184">
    <property type="entry name" value="VWFC_2"/>
    <property type="match status" value="1"/>
</dbReference>
<reference evidence="3" key="1">
    <citation type="journal article" date="2023" name="G3 (Bethesda)">
        <title>A reference genome for the long-term kleptoplast-retaining sea slug Elysia crispata morphotype clarki.</title>
        <authorList>
            <person name="Eastman K.E."/>
            <person name="Pendleton A.L."/>
            <person name="Shaikh M.A."/>
            <person name="Suttiyut T."/>
            <person name="Ogas R."/>
            <person name="Tomko P."/>
            <person name="Gavelis G."/>
            <person name="Widhalm J.R."/>
            <person name="Wisecaver J.H."/>
        </authorList>
    </citation>
    <scope>NUCLEOTIDE SEQUENCE</scope>
    <source>
        <strain evidence="3">ECLA1</strain>
    </source>
</reference>
<sequence>MHCGSVPIIVLISSILAGFLITGQDSSDTCTKDGHVFAVNETYKPDPCTTCRCESAGQSPNCSRYWCGIISCLGDMTLYYDPNKCCPECRRSEQN</sequence>
<dbReference type="Proteomes" id="UP001283361">
    <property type="component" value="Unassembled WGS sequence"/>
</dbReference>
<name>A0AAE1B2I5_9GAST</name>